<gene>
    <name evidence="12" type="primary">PRM1_0</name>
    <name evidence="12" type="ORF">A0H81_09124</name>
</gene>
<keyword evidence="9" id="KW-0325">Glycoprotein</keyword>
<evidence type="ECO:0000256" key="11">
    <source>
        <dbReference type="SAM" id="MobiDB-lite"/>
    </source>
</evidence>
<dbReference type="GO" id="GO:0043332">
    <property type="term" value="C:mating projection tip"/>
    <property type="evidence" value="ECO:0007669"/>
    <property type="project" value="UniProtKB-UniRule"/>
</dbReference>
<feature type="region of interest" description="Disordered" evidence="11">
    <location>
        <begin position="680"/>
        <end position="754"/>
    </location>
</feature>
<dbReference type="InterPro" id="IPR026777">
    <property type="entry name" value="PRM1"/>
</dbReference>
<keyword evidence="8 10" id="KW-0472">Membrane</keyword>
<comment type="function">
    <text evidence="1 10">Involved in cell fusion during mating by stabilizing the plasma membrane fusion event.</text>
</comment>
<feature type="transmembrane region" description="Helical" evidence="10">
    <location>
        <begin position="34"/>
        <end position="55"/>
    </location>
</feature>
<evidence type="ECO:0000256" key="3">
    <source>
        <dbReference type="ARBA" id="ARBA00010780"/>
    </source>
</evidence>
<evidence type="ECO:0000256" key="2">
    <source>
        <dbReference type="ARBA" id="ARBA00004651"/>
    </source>
</evidence>
<feature type="region of interest" description="Disordered" evidence="11">
    <location>
        <begin position="772"/>
        <end position="861"/>
    </location>
</feature>
<evidence type="ECO:0000313" key="13">
    <source>
        <dbReference type="Proteomes" id="UP000092993"/>
    </source>
</evidence>
<feature type="transmembrane region" description="Helical" evidence="10">
    <location>
        <begin position="309"/>
        <end position="331"/>
    </location>
</feature>
<dbReference type="OMA" id="HSYGRDM"/>
<sequence>MSTSPNHRWNTPPPVYDAYSPPQSSTTLKPYLQLPHLLSLTWIAYPIISLLFVIFRLQLSSASAQDAVDNAKGDLLTSCKAAEQAATAAASMPRYLAAATNAQLTDAVNGTMNAARATMVLALTVMEAIINFIIDTYRSTFLCFLELVVRGGLDLLIGAVQELSNFVTNTLNSARTSIQNDISSANSAIQSVVAGINKVNPFGDISVPQFSIPSLTALENVTLPTDFENALVSLNSSLPTLSDLKDTIDSIVDTPFELLKKDINDTFIGLQFDVNALPVPAQNTLTFCDDMDTSVVDDLGRDLVKIAEIGTIILIVLLFLLIAANCALEWYKWRALKQHLQRTREAWTSDPSVRHVVCERGTPMLDMTDHNLMILQASSAHPLLMKLANKLSVWFHLSPSQYTHLQFFFHYVFHPPALACFLIGFFGLLCVELQLIAIGPLSHKYSQQAAAAVSDFSNVIATSINASMYNQSATYANAVNARVDSVQSTINDGMFGWVNGTTTTLNDTINTFYTDIQNAVGTVFNGTVLESPVQEFIRCLIGSKVDAIENALTFLHDNLYVDIPRPIAAAAIGGGQGDNEGLVGRLVAAYESSLKKERIMFGIFMGLWGLVVLMALCIIFWHSYGRDMARAYGRRRWRKTQRAGIDGIVVPFRDRSTVGGGASHVGGDVDAEKTQVELHSFTPMPSPNPRTGPFDSVRASTRGNAGKDGLLQPPSSHPLSVRKPVFEKSWDNLLDGASNHPAPVEEQAPPKISGPMKLMAIGRKAMGRERFAEDEKAEDTTEVETSQSSSLFGRMTGGFWKKGQKDEQSAEGSTRSKARPQLTISTAHASAGPTANLPTVEMTSPDARPIPAWSMSPGPPPPPSKLPWMTTVEPTRQLSLPVAPHHKSRRTANVPTDVSSVYDSLSLVVPQPRVPVVVPLHLGFDSPAGSHNSVTFGPHTFMPPPIHPSRIPDPTISSNSDTTMLVTQHFTTNHVWRSSQAVDPFVTPFDDEHRVQNRASKPSSPAGAGTPTNPFIVMAF</sequence>
<reference evidence="12 13" key="1">
    <citation type="submission" date="2016-03" db="EMBL/GenBank/DDBJ databases">
        <title>Whole genome sequencing of Grifola frondosa 9006-11.</title>
        <authorList>
            <person name="Min B."/>
            <person name="Park H."/>
            <person name="Kim J.-G."/>
            <person name="Cho H."/>
            <person name="Oh Y.-L."/>
            <person name="Kong W.-S."/>
            <person name="Choi I.-G."/>
        </authorList>
    </citation>
    <scope>NUCLEOTIDE SEQUENCE [LARGE SCALE GENOMIC DNA]</scope>
    <source>
        <strain evidence="12 13">9006-11</strain>
    </source>
</reference>
<evidence type="ECO:0000256" key="9">
    <source>
        <dbReference type="ARBA" id="ARBA00023180"/>
    </source>
</evidence>
<comment type="caution">
    <text evidence="10">Lacks conserved residue(s) required for the propagation of feature annotation.</text>
</comment>
<dbReference type="EMBL" id="LUGG01000013">
    <property type="protein sequence ID" value="OBZ70679.1"/>
    <property type="molecule type" value="Genomic_DNA"/>
</dbReference>
<dbReference type="STRING" id="5627.A0A1C7M2U2"/>
<evidence type="ECO:0000256" key="4">
    <source>
        <dbReference type="ARBA" id="ARBA00022475"/>
    </source>
</evidence>
<evidence type="ECO:0000256" key="6">
    <source>
        <dbReference type="ARBA" id="ARBA00022971"/>
    </source>
</evidence>
<keyword evidence="5 10" id="KW-0812">Transmembrane</keyword>
<dbReference type="PANTHER" id="PTHR31030:SF1">
    <property type="entry name" value="PLASMA MEMBRANE FUSION PROTEIN PRM1"/>
    <property type="match status" value="1"/>
</dbReference>
<keyword evidence="7 10" id="KW-1133">Transmembrane helix</keyword>
<comment type="similarity">
    <text evidence="3 10">Belongs to the PRM1 family.</text>
</comment>
<feature type="region of interest" description="Disordered" evidence="11">
    <location>
        <begin position="1"/>
        <end position="21"/>
    </location>
</feature>
<evidence type="ECO:0000256" key="8">
    <source>
        <dbReference type="ARBA" id="ARBA00023136"/>
    </source>
</evidence>
<feature type="transmembrane region" description="Helical" evidence="10">
    <location>
        <begin position="599"/>
        <end position="621"/>
    </location>
</feature>
<evidence type="ECO:0000256" key="1">
    <source>
        <dbReference type="ARBA" id="ARBA00002512"/>
    </source>
</evidence>
<evidence type="ECO:0000256" key="10">
    <source>
        <dbReference type="RuleBase" id="RU366035"/>
    </source>
</evidence>
<dbReference type="OrthoDB" id="10248838at2759"/>
<protein>
    <recommendedName>
        <fullName evidence="10">Plasma membrane fusion protein PRM1</fullName>
    </recommendedName>
</protein>
<feature type="transmembrane region" description="Helical" evidence="10">
    <location>
        <begin position="416"/>
        <end position="438"/>
    </location>
</feature>
<dbReference type="Proteomes" id="UP000092993">
    <property type="component" value="Unassembled WGS sequence"/>
</dbReference>
<dbReference type="GO" id="GO:0005886">
    <property type="term" value="C:plasma membrane"/>
    <property type="evidence" value="ECO:0007669"/>
    <property type="project" value="UniProtKB-SubCell"/>
</dbReference>
<keyword evidence="13" id="KW-1185">Reference proteome</keyword>
<name>A0A1C7M2U2_GRIFR</name>
<dbReference type="AlphaFoldDB" id="A0A1C7M2U2"/>
<evidence type="ECO:0000256" key="5">
    <source>
        <dbReference type="ARBA" id="ARBA00022692"/>
    </source>
</evidence>
<dbReference type="PANTHER" id="PTHR31030">
    <property type="entry name" value="PLASMA MEMBRANE FUSION PROTEIN PRM1"/>
    <property type="match status" value="1"/>
</dbReference>
<accession>A0A1C7M2U2</accession>
<feature type="region of interest" description="Disordered" evidence="11">
    <location>
        <begin position="993"/>
        <end position="1013"/>
    </location>
</feature>
<keyword evidence="6 10" id="KW-0184">Conjugation</keyword>
<comment type="caution">
    <text evidence="12">The sequence shown here is derived from an EMBL/GenBank/DDBJ whole genome shotgun (WGS) entry which is preliminary data.</text>
</comment>
<proteinExistence type="inferred from homology"/>
<organism evidence="12 13">
    <name type="scientific">Grifola frondosa</name>
    <name type="common">Maitake</name>
    <name type="synonym">Polyporus frondosus</name>
    <dbReference type="NCBI Taxonomy" id="5627"/>
    <lineage>
        <taxon>Eukaryota</taxon>
        <taxon>Fungi</taxon>
        <taxon>Dikarya</taxon>
        <taxon>Basidiomycota</taxon>
        <taxon>Agaricomycotina</taxon>
        <taxon>Agaricomycetes</taxon>
        <taxon>Polyporales</taxon>
        <taxon>Grifolaceae</taxon>
        <taxon>Grifola</taxon>
    </lineage>
</organism>
<evidence type="ECO:0000256" key="7">
    <source>
        <dbReference type="ARBA" id="ARBA00022989"/>
    </source>
</evidence>
<dbReference type="GO" id="GO:0032220">
    <property type="term" value="P:plasma membrane fusion involved in cytogamy"/>
    <property type="evidence" value="ECO:0007669"/>
    <property type="project" value="TreeGrafter"/>
</dbReference>
<keyword evidence="4 10" id="KW-1003">Cell membrane</keyword>
<comment type="subcellular location">
    <subcellularLocation>
        <location evidence="2 10">Cell membrane</location>
        <topology evidence="2 10">Multi-pass membrane protein</topology>
    </subcellularLocation>
</comment>
<evidence type="ECO:0000313" key="12">
    <source>
        <dbReference type="EMBL" id="OBZ70679.1"/>
    </source>
</evidence>